<evidence type="ECO:0000256" key="1">
    <source>
        <dbReference type="SAM" id="MobiDB-lite"/>
    </source>
</evidence>
<organism evidence="2">
    <name type="scientific">Anopheles atroparvus</name>
    <name type="common">European mosquito</name>
    <dbReference type="NCBI Taxonomy" id="41427"/>
    <lineage>
        <taxon>Eukaryota</taxon>
        <taxon>Metazoa</taxon>
        <taxon>Ecdysozoa</taxon>
        <taxon>Arthropoda</taxon>
        <taxon>Hexapoda</taxon>
        <taxon>Insecta</taxon>
        <taxon>Pterygota</taxon>
        <taxon>Neoptera</taxon>
        <taxon>Endopterygota</taxon>
        <taxon>Diptera</taxon>
        <taxon>Nematocera</taxon>
        <taxon>Culicoidea</taxon>
        <taxon>Culicidae</taxon>
        <taxon>Anophelinae</taxon>
        <taxon>Anopheles</taxon>
    </lineage>
</organism>
<sequence length="185" mass="18907">MLRRISVVMIRHEAVGLIVTSPVTSPTSLNSSWNSRSRQWAAYQRRQERSGSMSSSSSSSSTTSGSSVRSSVSLSASIEDEWMMSAPPVAPDAPPSALDAVPPVAAVDAIVIAMSPPSLLESTRGFPPSLPLSAGEAAMAGVVSGVTAAGVTAGTTGTAHQPIVRGLSLNSLPRASAFSATCRVL</sequence>
<dbReference type="AlphaFoldDB" id="A0A182INR0"/>
<reference evidence="2" key="1">
    <citation type="submission" date="2022-08" db="UniProtKB">
        <authorList>
            <consortium name="EnsemblMetazoa"/>
        </authorList>
    </citation>
    <scope>IDENTIFICATION</scope>
    <source>
        <strain evidence="2">EBRO</strain>
    </source>
</reference>
<proteinExistence type="predicted"/>
<accession>A0A182INR0</accession>
<feature type="compositionally biased region" description="Low complexity" evidence="1">
    <location>
        <begin position="50"/>
        <end position="70"/>
    </location>
</feature>
<name>A0A182INR0_ANOAO</name>
<dbReference type="EnsemblMetazoa" id="AATE002584-RA">
    <property type="protein sequence ID" value="AATE002584-PA.1"/>
    <property type="gene ID" value="AATE002584"/>
</dbReference>
<feature type="region of interest" description="Disordered" evidence="1">
    <location>
        <begin position="40"/>
        <end position="70"/>
    </location>
</feature>
<evidence type="ECO:0000313" key="2">
    <source>
        <dbReference type="EnsemblMetazoa" id="AATE002584-PA.1"/>
    </source>
</evidence>
<protein>
    <submittedName>
        <fullName evidence="2">Uncharacterized protein</fullName>
    </submittedName>
</protein>
<dbReference type="VEuPathDB" id="VectorBase:AATE002584"/>